<proteinExistence type="predicted"/>
<dbReference type="EMBL" id="JALAAR010000033">
    <property type="protein sequence ID" value="MEH8019568.1"/>
    <property type="molecule type" value="Genomic_DNA"/>
</dbReference>
<reference evidence="1 2" key="1">
    <citation type="journal article" date="2023" name="Ecotoxicol. Environ. Saf.">
        <title>Mercury remediation potential of mercury-resistant strain Rheinheimera metallidurans sp. nov. isolated from a municipal waste dumping site.</title>
        <authorList>
            <person name="Yadav V."/>
            <person name="Manjhi A."/>
            <person name="Vadakedath N."/>
        </authorList>
    </citation>
    <scope>NUCLEOTIDE SEQUENCE [LARGE SCALE GENOMIC DNA]</scope>
    <source>
        <strain evidence="1 2">E-49</strain>
    </source>
</reference>
<name>A0ABU8CE33_9GAMM</name>
<dbReference type="Proteomes" id="UP001375382">
    <property type="component" value="Unassembled WGS sequence"/>
</dbReference>
<sequence length="46" mass="5564">MGLWAEIPDFVPVEPEMDKDEDYLAYIYYVWQTPSIQQARLKRWTA</sequence>
<organism evidence="1 2">
    <name type="scientific">Rheinheimera muenzenbergensis</name>
    <dbReference type="NCBI Taxonomy" id="1193628"/>
    <lineage>
        <taxon>Bacteria</taxon>
        <taxon>Pseudomonadati</taxon>
        <taxon>Pseudomonadota</taxon>
        <taxon>Gammaproteobacteria</taxon>
        <taxon>Chromatiales</taxon>
        <taxon>Chromatiaceae</taxon>
        <taxon>Rheinheimera</taxon>
    </lineage>
</organism>
<evidence type="ECO:0000313" key="1">
    <source>
        <dbReference type="EMBL" id="MEH8019568.1"/>
    </source>
</evidence>
<evidence type="ECO:0000313" key="2">
    <source>
        <dbReference type="Proteomes" id="UP001375382"/>
    </source>
</evidence>
<accession>A0ABU8CE33</accession>
<keyword evidence="2" id="KW-1185">Reference proteome</keyword>
<gene>
    <name evidence="1" type="ORF">MN202_20220</name>
</gene>
<protein>
    <submittedName>
        <fullName evidence="1">Uncharacterized protein</fullName>
    </submittedName>
</protein>
<comment type="caution">
    <text evidence="1">The sequence shown here is derived from an EMBL/GenBank/DDBJ whole genome shotgun (WGS) entry which is preliminary data.</text>
</comment>
<dbReference type="RefSeq" id="WP_335737943.1">
    <property type="nucleotide sequence ID" value="NZ_JALAAR010000033.1"/>
</dbReference>